<gene>
    <name evidence="4" type="ORF">HHK36_003068</name>
</gene>
<proteinExistence type="inferred from homology"/>
<dbReference type="OrthoDB" id="2415936at2759"/>
<dbReference type="GO" id="GO:0030246">
    <property type="term" value="F:carbohydrate binding"/>
    <property type="evidence" value="ECO:0007669"/>
    <property type="project" value="UniProtKB-KW"/>
</dbReference>
<reference evidence="4 5" key="1">
    <citation type="submission" date="2020-04" db="EMBL/GenBank/DDBJ databases">
        <title>Plant Genome Project.</title>
        <authorList>
            <person name="Zhang R.-G."/>
        </authorList>
    </citation>
    <scope>NUCLEOTIDE SEQUENCE [LARGE SCALE GENOMIC DNA]</scope>
    <source>
        <strain evidence="4">YNK0</strain>
        <tissue evidence="4">Leaf</tissue>
    </source>
</reference>
<dbReference type="Proteomes" id="UP000655225">
    <property type="component" value="Unassembled WGS sequence"/>
</dbReference>
<dbReference type="InterPro" id="IPR033734">
    <property type="entry name" value="Jacalin-like_lectin_dom_plant"/>
</dbReference>
<dbReference type="InterPro" id="IPR001229">
    <property type="entry name" value="Jacalin-like_lectin_dom"/>
</dbReference>
<dbReference type="EMBL" id="JABCRI010000002">
    <property type="protein sequence ID" value="KAF8410537.1"/>
    <property type="molecule type" value="Genomic_DNA"/>
</dbReference>
<keyword evidence="2" id="KW-0430">Lectin</keyword>
<dbReference type="CDD" id="cd09612">
    <property type="entry name" value="Jacalin"/>
    <property type="match status" value="2"/>
</dbReference>
<dbReference type="AlphaFoldDB" id="A0A835DS48"/>
<evidence type="ECO:0000313" key="5">
    <source>
        <dbReference type="Proteomes" id="UP000655225"/>
    </source>
</evidence>
<dbReference type="PROSITE" id="PS51752">
    <property type="entry name" value="JACALIN_LECTIN"/>
    <property type="match status" value="2"/>
</dbReference>
<dbReference type="InterPro" id="IPR036404">
    <property type="entry name" value="Jacalin-like_lectin_dom_sf"/>
</dbReference>
<dbReference type="PANTHER" id="PTHR47293:SF74">
    <property type="entry name" value="JACALIN-TYPE LECTIN DOMAIN-CONTAINING PROTEIN"/>
    <property type="match status" value="1"/>
</dbReference>
<protein>
    <recommendedName>
        <fullName evidence="3">Jacalin-type lectin domain-containing protein</fullName>
    </recommendedName>
</protein>
<accession>A0A835DS48</accession>
<comment type="similarity">
    <text evidence="1">Belongs to the jacalin lectin family.</text>
</comment>
<comment type="caution">
    <text evidence="4">The sequence shown here is derived from an EMBL/GenBank/DDBJ whole genome shotgun (WGS) entry which is preliminary data.</text>
</comment>
<dbReference type="PANTHER" id="PTHR47293">
    <property type="entry name" value="JACALIN-RELATED LECTIN 3"/>
    <property type="match status" value="1"/>
</dbReference>
<keyword evidence="5" id="KW-1185">Reference proteome</keyword>
<dbReference type="SMART" id="SM00915">
    <property type="entry name" value="Jacalin"/>
    <property type="match status" value="2"/>
</dbReference>
<sequence length="338" mass="37291">MNCDEKNYISVGPWGGQDGIPWDDGTYSTVRQLVITYSAGIDSIQIEYDKKGNSVWSERHGGNGGVRTDRIKLDYPNEFFISISGYYGSDTVWGPVFVRSLTFQSNKQTYGPFGAQQGTQFSLPMSRGKIVGFHGRCSWYLDSIGVYLKPIQQQIPPKALVPAQNIVVNKPATQPFDSDAESNWKEVPYPPITARHAVSYGPWGGNGGMTFDDGVYTGVREVQLTRNGGISSIKVCYDRNGQAIWGNKNGGSSGIRMDKIAFDFPSEILTQITGYYGSTILMGPTIVKSLTFHTNKRKYGPFGKEQGISFSSDSKEGRIVGFHGRKGWFLDSIGVHIL</sequence>
<evidence type="ECO:0000256" key="2">
    <source>
        <dbReference type="ARBA" id="ARBA00022734"/>
    </source>
</evidence>
<dbReference type="Gene3D" id="2.100.10.30">
    <property type="entry name" value="Jacalin-like lectin domain"/>
    <property type="match status" value="2"/>
</dbReference>
<dbReference type="OMA" id="INWQSIK"/>
<dbReference type="FunFam" id="2.100.10.30:FF:000001">
    <property type="entry name" value="Jacalin-related lectin 33"/>
    <property type="match status" value="2"/>
</dbReference>
<evidence type="ECO:0000259" key="3">
    <source>
        <dbReference type="PROSITE" id="PS51752"/>
    </source>
</evidence>
<feature type="domain" description="Jacalin-type lectin" evidence="3">
    <location>
        <begin position="8"/>
        <end position="150"/>
    </location>
</feature>
<evidence type="ECO:0000256" key="1">
    <source>
        <dbReference type="ARBA" id="ARBA00006568"/>
    </source>
</evidence>
<feature type="domain" description="Jacalin-type lectin" evidence="3">
    <location>
        <begin position="197"/>
        <end position="338"/>
    </location>
</feature>
<evidence type="ECO:0000313" key="4">
    <source>
        <dbReference type="EMBL" id="KAF8410537.1"/>
    </source>
</evidence>
<organism evidence="4 5">
    <name type="scientific">Tetracentron sinense</name>
    <name type="common">Spur-leaf</name>
    <dbReference type="NCBI Taxonomy" id="13715"/>
    <lineage>
        <taxon>Eukaryota</taxon>
        <taxon>Viridiplantae</taxon>
        <taxon>Streptophyta</taxon>
        <taxon>Embryophyta</taxon>
        <taxon>Tracheophyta</taxon>
        <taxon>Spermatophyta</taxon>
        <taxon>Magnoliopsida</taxon>
        <taxon>Trochodendrales</taxon>
        <taxon>Trochodendraceae</taxon>
        <taxon>Tetracentron</taxon>
    </lineage>
</organism>
<dbReference type="SUPFAM" id="SSF51101">
    <property type="entry name" value="Mannose-binding lectins"/>
    <property type="match status" value="2"/>
</dbReference>
<dbReference type="Pfam" id="PF01419">
    <property type="entry name" value="Jacalin"/>
    <property type="match status" value="2"/>
</dbReference>
<name>A0A835DS48_TETSI</name>